<dbReference type="InterPro" id="IPR010131">
    <property type="entry name" value="MdtP/NodT-like"/>
</dbReference>
<dbReference type="SUPFAM" id="SSF56954">
    <property type="entry name" value="Outer membrane efflux proteins (OEP)"/>
    <property type="match status" value="1"/>
</dbReference>
<dbReference type="InterPro" id="IPR003423">
    <property type="entry name" value="OMP_efflux"/>
</dbReference>
<dbReference type="RefSeq" id="WP_069797213.1">
    <property type="nucleotide sequence ID" value="NZ_CP034157.1"/>
</dbReference>
<dbReference type="Gene3D" id="1.20.1600.10">
    <property type="entry name" value="Outer membrane efflux proteins (OEP)"/>
    <property type="match status" value="1"/>
</dbReference>
<comment type="caution">
    <text evidence="3">The sequence shown here is derived from an EMBL/GenBank/DDBJ whole genome shotgun (WGS) entry which is preliminary data.</text>
</comment>
<evidence type="ECO:0000313" key="4">
    <source>
        <dbReference type="Proteomes" id="UP000095601"/>
    </source>
</evidence>
<proteinExistence type="inferred from homology"/>
<gene>
    <name evidence="3" type="ORF">BHF72_1422</name>
</gene>
<dbReference type="OrthoDB" id="712316at2"/>
<evidence type="ECO:0000256" key="1">
    <source>
        <dbReference type="ARBA" id="ARBA00007613"/>
    </source>
</evidence>
<protein>
    <submittedName>
        <fullName evidence="3">Outer membrane efflux family protein</fullName>
    </submittedName>
</protein>
<reference evidence="3 4" key="1">
    <citation type="submission" date="2016-09" db="EMBL/GenBank/DDBJ databases">
        <authorList>
            <person name="Capua I."/>
            <person name="De Benedictis P."/>
            <person name="Joannis T."/>
            <person name="Lombin L.H."/>
            <person name="Cattoli G."/>
        </authorList>
    </citation>
    <scope>NUCLEOTIDE SEQUENCE [LARGE SCALE GENOMIC DNA]</scope>
    <source>
        <strain evidence="3 4">NRS-1</strain>
    </source>
</reference>
<evidence type="ECO:0000313" key="3">
    <source>
        <dbReference type="EMBL" id="OEL11966.1"/>
    </source>
</evidence>
<dbReference type="PATRIC" id="fig|237258.4.peg.1376"/>
<dbReference type="KEGG" id="cnr:EB819_02045"/>
<dbReference type="PANTHER" id="PTHR30203">
    <property type="entry name" value="OUTER MEMBRANE CATION EFFLUX PROTEIN"/>
    <property type="match status" value="1"/>
</dbReference>
<dbReference type="Pfam" id="PF02321">
    <property type="entry name" value="OEP"/>
    <property type="match status" value="1"/>
</dbReference>
<feature type="coiled-coil region" evidence="2">
    <location>
        <begin position="166"/>
        <end position="193"/>
    </location>
</feature>
<dbReference type="Proteomes" id="UP000095601">
    <property type="component" value="Unassembled WGS sequence"/>
</dbReference>
<dbReference type="STRING" id="237258.SAMN04489756_10612"/>
<evidence type="ECO:0000256" key="2">
    <source>
        <dbReference type="SAM" id="Coils"/>
    </source>
</evidence>
<keyword evidence="4" id="KW-1185">Reference proteome</keyword>
<name>A0A1E5UGF6_9FLAO</name>
<dbReference type="AlphaFoldDB" id="A0A1E5UGF6"/>
<keyword evidence="2" id="KW-0175">Coiled coil</keyword>
<accession>A0A1E5UGF6</accession>
<dbReference type="PANTHER" id="PTHR30203:SF24">
    <property type="entry name" value="BLR4935 PROTEIN"/>
    <property type="match status" value="1"/>
</dbReference>
<organism evidence="3 4">
    <name type="scientific">Cloacibacterium normanense</name>
    <dbReference type="NCBI Taxonomy" id="237258"/>
    <lineage>
        <taxon>Bacteria</taxon>
        <taxon>Pseudomonadati</taxon>
        <taxon>Bacteroidota</taxon>
        <taxon>Flavobacteriia</taxon>
        <taxon>Flavobacteriales</taxon>
        <taxon>Weeksellaceae</taxon>
    </lineage>
</organism>
<dbReference type="GO" id="GO:0015562">
    <property type="term" value="F:efflux transmembrane transporter activity"/>
    <property type="evidence" value="ECO:0007669"/>
    <property type="project" value="InterPro"/>
</dbReference>
<dbReference type="EMBL" id="MKGI01000012">
    <property type="protein sequence ID" value="OEL11966.1"/>
    <property type="molecule type" value="Genomic_DNA"/>
</dbReference>
<sequence length="406" mass="46832">MKDKFLKIFTFLIFGIGFSQTPISLESAINKALDNNLAIKDGTLKVQYQEKMQRSATVIDPLMISGEIGQMNSAYVDNKFSVSQTIRLPKFYNSQKKVLAEEYKNSTLQLDVHKWQIKKEISLIYNELKYLDEKKKLLKKADSIFSQYYKRAELRLKKGESNLLEKATAENLRSQAELQLNALEKDREIALQKFNFLINDGTFYQNDKEKYAVLDINNLGENFSGNPIILKQLEQEKNIQNAKLLAEKSKLTPSFNIGYNNMSMYGNGADNKFYERSARFHSGMVGIGLPVFNSAQKSVIEAQKINQQIAENNYQLGSLKLKNQYTQNFNLYQKLTNEISYYQKTGLANSESILKTANNQYYNGEINYLEWTLLVNQAFEIENKYTDRLKELNDIIIEINALKSEN</sequence>
<comment type="similarity">
    <text evidence="1">Belongs to the outer membrane factor (OMF) (TC 1.B.17) family.</text>
</comment>